<evidence type="ECO:0000256" key="1">
    <source>
        <dbReference type="SAM" id="MobiDB-lite"/>
    </source>
</evidence>
<protein>
    <submittedName>
        <fullName evidence="2">Uncharacterized protein</fullName>
    </submittedName>
</protein>
<dbReference type="OrthoDB" id="4776522at2759"/>
<name>A0A8E2FGI8_9PEZI</name>
<organism evidence="2 3">
    <name type="scientific">Glonium stellatum</name>
    <dbReference type="NCBI Taxonomy" id="574774"/>
    <lineage>
        <taxon>Eukaryota</taxon>
        <taxon>Fungi</taxon>
        <taxon>Dikarya</taxon>
        <taxon>Ascomycota</taxon>
        <taxon>Pezizomycotina</taxon>
        <taxon>Dothideomycetes</taxon>
        <taxon>Pleosporomycetidae</taxon>
        <taxon>Gloniales</taxon>
        <taxon>Gloniaceae</taxon>
        <taxon>Glonium</taxon>
    </lineage>
</organism>
<keyword evidence="3" id="KW-1185">Reference proteome</keyword>
<accession>A0A8E2FGI8</accession>
<dbReference type="Proteomes" id="UP000250140">
    <property type="component" value="Unassembled WGS sequence"/>
</dbReference>
<feature type="region of interest" description="Disordered" evidence="1">
    <location>
        <begin position="378"/>
        <end position="412"/>
    </location>
</feature>
<gene>
    <name evidence="2" type="ORF">AOQ84DRAFT_435023</name>
</gene>
<dbReference type="AlphaFoldDB" id="A0A8E2FGI8"/>
<dbReference type="EMBL" id="KV748452">
    <property type="protein sequence ID" value="OCL15403.1"/>
    <property type="molecule type" value="Genomic_DNA"/>
</dbReference>
<sequence>MKNRTPVLRRTVAKPNCTHIDMDRLFGHHQCQLCYRFPSLGWVYICRQDSHQQGTAQFAPKTMPESELNSQSPLRAELEAIGLSNSVIEAAEKDSYTAEQLEILKLQKLHLKQVISLTMQIVSNNSSTPTTKLSENSSPITGIDGASVNLTNSDRVSDRAIETSERPVKKLKLKHKTQFVPPCMFKVCHTCRPYYKDRIYLSFGAVFAGEITPLTPKDAAALPVGNANVLRSIGLKQPPQKHLLTDESAEVLSGSASQCTIQTTQSERDDLSRIRQSARYFYNKLGSRSLTELRKEFQVAGFRNSLKNAFHNLFRMGRESSSEGSNITLPLPGTGKHRNLDQNVGEFDLSLLKRIRSVGRRTLEAAQNDSMPIVEAIEGKEDGIAETNGDSLDSSEDSSDYSAYSGLSDGSEVEVDGGVALTEEAVEMHTPDIIT</sequence>
<evidence type="ECO:0000313" key="2">
    <source>
        <dbReference type="EMBL" id="OCL15403.1"/>
    </source>
</evidence>
<reference evidence="2 3" key="1">
    <citation type="journal article" date="2016" name="Nat. Commun.">
        <title>Ectomycorrhizal ecology is imprinted in the genome of the dominant symbiotic fungus Cenococcum geophilum.</title>
        <authorList>
            <consortium name="DOE Joint Genome Institute"/>
            <person name="Peter M."/>
            <person name="Kohler A."/>
            <person name="Ohm R.A."/>
            <person name="Kuo A."/>
            <person name="Krutzmann J."/>
            <person name="Morin E."/>
            <person name="Arend M."/>
            <person name="Barry K.W."/>
            <person name="Binder M."/>
            <person name="Choi C."/>
            <person name="Clum A."/>
            <person name="Copeland A."/>
            <person name="Grisel N."/>
            <person name="Haridas S."/>
            <person name="Kipfer T."/>
            <person name="LaButti K."/>
            <person name="Lindquist E."/>
            <person name="Lipzen A."/>
            <person name="Maire R."/>
            <person name="Meier B."/>
            <person name="Mihaltcheva S."/>
            <person name="Molinier V."/>
            <person name="Murat C."/>
            <person name="Poggeler S."/>
            <person name="Quandt C.A."/>
            <person name="Sperisen C."/>
            <person name="Tritt A."/>
            <person name="Tisserant E."/>
            <person name="Crous P.W."/>
            <person name="Henrissat B."/>
            <person name="Nehls U."/>
            <person name="Egli S."/>
            <person name="Spatafora J.W."/>
            <person name="Grigoriev I.V."/>
            <person name="Martin F.M."/>
        </authorList>
    </citation>
    <scope>NUCLEOTIDE SEQUENCE [LARGE SCALE GENOMIC DNA]</scope>
    <source>
        <strain evidence="2 3">CBS 207.34</strain>
    </source>
</reference>
<proteinExistence type="predicted"/>
<evidence type="ECO:0000313" key="3">
    <source>
        <dbReference type="Proteomes" id="UP000250140"/>
    </source>
</evidence>